<sequence length="163" mass="19117">MKVLLMDIDLPNSEKSELVELAYLHKIGFSKKVVRTGFEPLDGALYCKNKNYSFDLVTAVMFSFGAFEIVERNFRDLLNVYIEHKYYKTAKTELFIDLLTYCDLHRSANGEKIGCKERLMEIYTTFGETHNYSNTIKSLENQFRENINRVEKMRTHFTIANKT</sequence>
<dbReference type="Proteomes" id="UP001269400">
    <property type="component" value="Unassembled WGS sequence"/>
</dbReference>
<evidence type="ECO:0000313" key="1">
    <source>
        <dbReference type="EMBL" id="MDU9693233.1"/>
    </source>
</evidence>
<reference evidence="1" key="1">
    <citation type="journal article" date="2022" name="J Environ Chem Eng">
        <title>Biodegradation of petroleum oil using a constructed nonpathogenic and heavy metal-tolerant bacterial consortium isolated from marine sponges.</title>
        <authorList>
            <person name="Dechsakulwatana C."/>
            <person name="Rungsihiranrut A."/>
            <person name="Muangchinda C."/>
            <person name="Ningthoujam R."/>
            <person name="Klankeo P."/>
            <person name="Pinyakong O."/>
        </authorList>
    </citation>
    <scope>NUCLEOTIDE SEQUENCE</scope>
    <source>
        <strain evidence="1">TL01-2</strain>
    </source>
</reference>
<evidence type="ECO:0000313" key="2">
    <source>
        <dbReference type="Proteomes" id="UP001269400"/>
    </source>
</evidence>
<protein>
    <submittedName>
        <fullName evidence="1">Uncharacterized protein</fullName>
    </submittedName>
</protein>
<organism evidence="1 2">
    <name type="scientific">Priestia aryabhattai</name>
    <name type="common">Bacillus aryabhattai</name>
    <dbReference type="NCBI Taxonomy" id="412384"/>
    <lineage>
        <taxon>Bacteria</taxon>
        <taxon>Bacillati</taxon>
        <taxon>Bacillota</taxon>
        <taxon>Bacilli</taxon>
        <taxon>Bacillales</taxon>
        <taxon>Bacillaceae</taxon>
        <taxon>Priestia</taxon>
    </lineage>
</organism>
<dbReference type="AlphaFoldDB" id="A0AAX6NBE3"/>
<comment type="caution">
    <text evidence="1">The sequence shown here is derived from an EMBL/GenBank/DDBJ whole genome shotgun (WGS) entry which is preliminary data.</text>
</comment>
<accession>A0AAX6NBE3</accession>
<dbReference type="RefSeq" id="WP_316910461.1">
    <property type="nucleotide sequence ID" value="NZ_JAPTGD010000002.1"/>
</dbReference>
<name>A0AAX6NBE3_PRIAR</name>
<proteinExistence type="predicted"/>
<gene>
    <name evidence="1" type="ORF">O0Q50_18825</name>
</gene>
<dbReference type="EMBL" id="JAPTGD010000002">
    <property type="protein sequence ID" value="MDU9693233.1"/>
    <property type="molecule type" value="Genomic_DNA"/>
</dbReference>
<reference evidence="1" key="2">
    <citation type="submission" date="2022-12" db="EMBL/GenBank/DDBJ databases">
        <authorList>
            <person name="Dechsakulwatana C."/>
            <person name="Rungsihiranrut A."/>
            <person name="Muangchinda C."/>
            <person name="Ningthoujam R."/>
            <person name="Klankeo P."/>
            <person name="Pinyakong O."/>
        </authorList>
    </citation>
    <scope>NUCLEOTIDE SEQUENCE</scope>
    <source>
        <strain evidence="1">TL01-2</strain>
    </source>
</reference>